<accession>A0A9N9F979</accession>
<dbReference type="EMBL" id="CAJVPJ010000378">
    <property type="protein sequence ID" value="CAG8518086.1"/>
    <property type="molecule type" value="Genomic_DNA"/>
</dbReference>
<sequence>MAHTSQRKKELLFNLFFLTLGLYLCWIGVQVILAWALFCLLAFRFVKLQADYCNSIIYGSAGDNISPTGEKSIIQEIAYTCQMIISRSQIEQLTVDRQIRKSRKLLKETESLKLIRKRRDSIPPILKRPCQRQSKRRDSGPSKINSTSRPVTQALTESFQNPSLARRLSNPYLPKHDAEVFKSFANCVKPIQHSAPEQGQPISQGNENLIDAVLRLEQAIEETIGLEHLNVCTGPNDNSSTTCATYSDVDRSLRQLEELFEELYGVS</sequence>
<proteinExistence type="predicted"/>
<keyword evidence="2" id="KW-0472">Membrane</keyword>
<keyword evidence="4" id="KW-1185">Reference proteome</keyword>
<evidence type="ECO:0000313" key="4">
    <source>
        <dbReference type="Proteomes" id="UP000789572"/>
    </source>
</evidence>
<name>A0A9N9F979_9GLOM</name>
<dbReference type="Proteomes" id="UP000789572">
    <property type="component" value="Unassembled WGS sequence"/>
</dbReference>
<evidence type="ECO:0000313" key="3">
    <source>
        <dbReference type="EMBL" id="CAG8518086.1"/>
    </source>
</evidence>
<feature type="compositionally biased region" description="Polar residues" evidence="1">
    <location>
        <begin position="142"/>
        <end position="160"/>
    </location>
</feature>
<keyword evidence="2" id="KW-0812">Transmembrane</keyword>
<feature type="region of interest" description="Disordered" evidence="1">
    <location>
        <begin position="126"/>
        <end position="160"/>
    </location>
</feature>
<reference evidence="3" key="1">
    <citation type="submission" date="2021-06" db="EMBL/GenBank/DDBJ databases">
        <authorList>
            <person name="Kallberg Y."/>
            <person name="Tangrot J."/>
            <person name="Rosling A."/>
        </authorList>
    </citation>
    <scope>NUCLEOTIDE SEQUENCE</scope>
    <source>
        <strain evidence="3">IA702</strain>
    </source>
</reference>
<protein>
    <submittedName>
        <fullName evidence="3">9390_t:CDS:1</fullName>
    </submittedName>
</protein>
<evidence type="ECO:0000256" key="1">
    <source>
        <dbReference type="SAM" id="MobiDB-lite"/>
    </source>
</evidence>
<dbReference type="AlphaFoldDB" id="A0A9N9F979"/>
<gene>
    <name evidence="3" type="ORF">POCULU_LOCUS3425</name>
</gene>
<evidence type="ECO:0000256" key="2">
    <source>
        <dbReference type="SAM" id="Phobius"/>
    </source>
</evidence>
<comment type="caution">
    <text evidence="3">The sequence shown here is derived from an EMBL/GenBank/DDBJ whole genome shotgun (WGS) entry which is preliminary data.</text>
</comment>
<feature type="transmembrane region" description="Helical" evidence="2">
    <location>
        <begin position="12"/>
        <end position="43"/>
    </location>
</feature>
<keyword evidence="2" id="KW-1133">Transmembrane helix</keyword>
<dbReference type="OrthoDB" id="10347375at2759"/>
<organism evidence="3 4">
    <name type="scientific">Paraglomus occultum</name>
    <dbReference type="NCBI Taxonomy" id="144539"/>
    <lineage>
        <taxon>Eukaryota</taxon>
        <taxon>Fungi</taxon>
        <taxon>Fungi incertae sedis</taxon>
        <taxon>Mucoromycota</taxon>
        <taxon>Glomeromycotina</taxon>
        <taxon>Glomeromycetes</taxon>
        <taxon>Paraglomerales</taxon>
        <taxon>Paraglomeraceae</taxon>
        <taxon>Paraglomus</taxon>
    </lineage>
</organism>